<protein>
    <submittedName>
        <fullName evidence="2">Uncharacterized protein</fullName>
    </submittedName>
</protein>
<dbReference type="Proteomes" id="UP001341281">
    <property type="component" value="Chromosome 08"/>
</dbReference>
<organism evidence="2 3">
    <name type="scientific">Paspalum notatum var. saurae</name>
    <dbReference type="NCBI Taxonomy" id="547442"/>
    <lineage>
        <taxon>Eukaryota</taxon>
        <taxon>Viridiplantae</taxon>
        <taxon>Streptophyta</taxon>
        <taxon>Embryophyta</taxon>
        <taxon>Tracheophyta</taxon>
        <taxon>Spermatophyta</taxon>
        <taxon>Magnoliopsida</taxon>
        <taxon>Liliopsida</taxon>
        <taxon>Poales</taxon>
        <taxon>Poaceae</taxon>
        <taxon>PACMAD clade</taxon>
        <taxon>Panicoideae</taxon>
        <taxon>Andropogonodae</taxon>
        <taxon>Paspaleae</taxon>
        <taxon>Paspalinae</taxon>
        <taxon>Paspalum</taxon>
    </lineage>
</organism>
<dbReference type="EMBL" id="CP144752">
    <property type="protein sequence ID" value="WVZ91187.1"/>
    <property type="molecule type" value="Genomic_DNA"/>
</dbReference>
<name>A0AAQ3UJL4_PASNO</name>
<evidence type="ECO:0000256" key="1">
    <source>
        <dbReference type="SAM" id="MobiDB-lite"/>
    </source>
</evidence>
<feature type="compositionally biased region" description="Low complexity" evidence="1">
    <location>
        <begin position="33"/>
        <end position="47"/>
    </location>
</feature>
<evidence type="ECO:0000313" key="3">
    <source>
        <dbReference type="Proteomes" id="UP001341281"/>
    </source>
</evidence>
<dbReference type="AlphaFoldDB" id="A0AAQ3UJL4"/>
<gene>
    <name evidence="2" type="ORF">U9M48_037391</name>
</gene>
<feature type="region of interest" description="Disordered" evidence="1">
    <location>
        <begin position="32"/>
        <end position="116"/>
    </location>
</feature>
<keyword evidence="3" id="KW-1185">Reference proteome</keyword>
<sequence>MRRRRLEIDWKDVFGATSPAYSERDLCFGDPLPAVGRARAAGPAARASSLDEQQSQGTLRLHQKLRRRRVGGRRRPRAQAEAGAWGTDAPPAAAEDAGSSSAEDERREHASPSAALGGEKNYGQLCYAALSGRNRCKFHAADAEESDHEEFQKSEKPTFSCCTKRRILCKSLVGAAPPEEIFEALRTIPSLARADLLRAYSMLIDDDRRFRSLMALPKDMRKDWLLMDLDRSQ</sequence>
<accession>A0AAQ3UJL4</accession>
<evidence type="ECO:0000313" key="2">
    <source>
        <dbReference type="EMBL" id="WVZ91187.1"/>
    </source>
</evidence>
<feature type="compositionally biased region" description="Basic residues" evidence="1">
    <location>
        <begin position="61"/>
        <end position="77"/>
    </location>
</feature>
<feature type="compositionally biased region" description="Low complexity" evidence="1">
    <location>
        <begin position="88"/>
        <end position="101"/>
    </location>
</feature>
<proteinExistence type="predicted"/>
<reference evidence="2 3" key="1">
    <citation type="submission" date="2024-02" db="EMBL/GenBank/DDBJ databases">
        <title>High-quality chromosome-scale genome assembly of Pensacola bahiagrass (Paspalum notatum Flugge var. saurae).</title>
        <authorList>
            <person name="Vega J.M."/>
            <person name="Podio M."/>
            <person name="Orjuela J."/>
            <person name="Siena L.A."/>
            <person name="Pessino S.C."/>
            <person name="Combes M.C."/>
            <person name="Mariac C."/>
            <person name="Albertini E."/>
            <person name="Pupilli F."/>
            <person name="Ortiz J.P.A."/>
            <person name="Leblanc O."/>
        </authorList>
    </citation>
    <scope>NUCLEOTIDE SEQUENCE [LARGE SCALE GENOMIC DNA]</scope>
    <source>
        <strain evidence="2">R1</strain>
        <tissue evidence="2">Leaf</tissue>
    </source>
</reference>